<keyword evidence="3" id="KW-0132">Cell division</keyword>
<keyword evidence="8" id="KW-0131">Cell cycle</keyword>
<dbReference type="NCBIfam" id="TIGR01143">
    <property type="entry name" value="murF"/>
    <property type="match status" value="1"/>
</dbReference>
<name>A0A381SQR4_9ZZZZ</name>
<dbReference type="Pfam" id="PF08245">
    <property type="entry name" value="Mur_ligase_M"/>
    <property type="match status" value="1"/>
</dbReference>
<keyword evidence="5" id="KW-0067">ATP-binding</keyword>
<evidence type="ECO:0000256" key="1">
    <source>
        <dbReference type="ARBA" id="ARBA00022490"/>
    </source>
</evidence>
<keyword evidence="4" id="KW-0547">Nucleotide-binding</keyword>
<evidence type="ECO:0000256" key="2">
    <source>
        <dbReference type="ARBA" id="ARBA00022598"/>
    </source>
</evidence>
<dbReference type="GO" id="GO:0008360">
    <property type="term" value="P:regulation of cell shape"/>
    <property type="evidence" value="ECO:0007669"/>
    <property type="project" value="UniProtKB-KW"/>
</dbReference>
<gene>
    <name evidence="14" type="ORF">METZ01_LOCUS58525</name>
</gene>
<keyword evidence="7" id="KW-0573">Peptidoglycan synthesis</keyword>
<evidence type="ECO:0000256" key="4">
    <source>
        <dbReference type="ARBA" id="ARBA00022741"/>
    </source>
</evidence>
<evidence type="ECO:0000256" key="9">
    <source>
        <dbReference type="ARBA" id="ARBA00023316"/>
    </source>
</evidence>
<dbReference type="Gene3D" id="3.40.1190.10">
    <property type="entry name" value="Mur-like, catalytic domain"/>
    <property type="match status" value="1"/>
</dbReference>
<dbReference type="GO" id="GO:0047480">
    <property type="term" value="F:UDP-N-acetylmuramoyl-tripeptide-D-alanyl-D-alanine ligase activity"/>
    <property type="evidence" value="ECO:0007669"/>
    <property type="project" value="InterPro"/>
</dbReference>
<evidence type="ECO:0000256" key="6">
    <source>
        <dbReference type="ARBA" id="ARBA00022960"/>
    </source>
</evidence>
<dbReference type="Pfam" id="PF02875">
    <property type="entry name" value="Mur_ligase_C"/>
    <property type="match status" value="1"/>
</dbReference>
<dbReference type="Gene3D" id="3.90.190.20">
    <property type="entry name" value="Mur ligase, C-terminal domain"/>
    <property type="match status" value="1"/>
</dbReference>
<dbReference type="GO" id="GO:0005524">
    <property type="term" value="F:ATP binding"/>
    <property type="evidence" value="ECO:0007669"/>
    <property type="project" value="UniProtKB-KW"/>
</dbReference>
<dbReference type="InterPro" id="IPR051046">
    <property type="entry name" value="MurCDEF_CellWall_CoF430Synth"/>
</dbReference>
<keyword evidence="9" id="KW-0961">Cell wall biogenesis/degradation</keyword>
<dbReference type="InterPro" id="IPR035911">
    <property type="entry name" value="MurE/MurF_N"/>
</dbReference>
<dbReference type="InterPro" id="IPR005863">
    <property type="entry name" value="UDP-N-AcMur_synth"/>
</dbReference>
<dbReference type="InterPro" id="IPR004101">
    <property type="entry name" value="Mur_ligase_C"/>
</dbReference>
<keyword evidence="1" id="KW-0963">Cytoplasm</keyword>
<dbReference type="SUPFAM" id="SSF63418">
    <property type="entry name" value="MurE/MurF N-terminal domain"/>
    <property type="match status" value="1"/>
</dbReference>
<protein>
    <recommendedName>
        <fullName evidence="10">UDP-MurNAc-pentapeptide synthetase</fullName>
    </recommendedName>
</protein>
<organism evidence="14">
    <name type="scientific">marine metagenome</name>
    <dbReference type="NCBI Taxonomy" id="408172"/>
    <lineage>
        <taxon>unclassified sequences</taxon>
        <taxon>metagenomes</taxon>
        <taxon>ecological metagenomes</taxon>
    </lineage>
</organism>
<evidence type="ECO:0000256" key="10">
    <source>
        <dbReference type="ARBA" id="ARBA00031461"/>
    </source>
</evidence>
<dbReference type="GO" id="GO:0071555">
    <property type="term" value="P:cell wall organization"/>
    <property type="evidence" value="ECO:0007669"/>
    <property type="project" value="UniProtKB-KW"/>
</dbReference>
<evidence type="ECO:0000256" key="7">
    <source>
        <dbReference type="ARBA" id="ARBA00022984"/>
    </source>
</evidence>
<dbReference type="InterPro" id="IPR036615">
    <property type="entry name" value="Mur_ligase_C_dom_sf"/>
</dbReference>
<dbReference type="PANTHER" id="PTHR43024:SF1">
    <property type="entry name" value="UDP-N-ACETYLMURAMOYL-TRIPEPTIDE--D-ALANYL-D-ALANINE LIGASE"/>
    <property type="match status" value="1"/>
</dbReference>
<dbReference type="EMBL" id="UINC01003365">
    <property type="protein sequence ID" value="SVA05671.1"/>
    <property type="molecule type" value="Genomic_DNA"/>
</dbReference>
<dbReference type="PANTHER" id="PTHR43024">
    <property type="entry name" value="UDP-N-ACETYLMURAMOYL-TRIPEPTIDE--D-ALANYL-D-ALANINE LIGASE"/>
    <property type="match status" value="1"/>
</dbReference>
<dbReference type="InterPro" id="IPR013221">
    <property type="entry name" value="Mur_ligase_cen"/>
</dbReference>
<dbReference type="Gene3D" id="3.40.1390.10">
    <property type="entry name" value="MurE/MurF, N-terminal domain"/>
    <property type="match status" value="1"/>
</dbReference>
<proteinExistence type="inferred from homology"/>
<evidence type="ECO:0000313" key="14">
    <source>
        <dbReference type="EMBL" id="SVA05671.1"/>
    </source>
</evidence>
<evidence type="ECO:0000256" key="5">
    <source>
        <dbReference type="ARBA" id="ARBA00022840"/>
    </source>
</evidence>
<feature type="domain" description="Mur ligase central" evidence="13">
    <location>
        <begin position="107"/>
        <end position="295"/>
    </location>
</feature>
<evidence type="ECO:0000259" key="13">
    <source>
        <dbReference type="Pfam" id="PF08245"/>
    </source>
</evidence>
<accession>A0A381SQR4</accession>
<dbReference type="InterPro" id="IPR000713">
    <property type="entry name" value="Mur_ligase_N"/>
</dbReference>
<dbReference type="AlphaFoldDB" id="A0A381SQR4"/>
<reference evidence="14" key="1">
    <citation type="submission" date="2018-05" db="EMBL/GenBank/DDBJ databases">
        <authorList>
            <person name="Lanie J.A."/>
            <person name="Ng W.-L."/>
            <person name="Kazmierczak K.M."/>
            <person name="Andrzejewski T.M."/>
            <person name="Davidsen T.M."/>
            <person name="Wayne K.J."/>
            <person name="Tettelin H."/>
            <person name="Glass J.I."/>
            <person name="Rusch D."/>
            <person name="Podicherti R."/>
            <person name="Tsui H.-C.T."/>
            <person name="Winkler M.E."/>
        </authorList>
    </citation>
    <scope>NUCLEOTIDE SEQUENCE</scope>
</reference>
<keyword evidence="6" id="KW-0133">Cell shape</keyword>
<dbReference type="InterPro" id="IPR036565">
    <property type="entry name" value="Mur-like_cat_sf"/>
</dbReference>
<dbReference type="GO" id="GO:0009252">
    <property type="term" value="P:peptidoglycan biosynthetic process"/>
    <property type="evidence" value="ECO:0007669"/>
    <property type="project" value="UniProtKB-KW"/>
</dbReference>
<keyword evidence="2" id="KW-0436">Ligase</keyword>
<feature type="domain" description="Mur ligase C-terminal" evidence="12">
    <location>
        <begin position="329"/>
        <end position="445"/>
    </location>
</feature>
<evidence type="ECO:0000259" key="12">
    <source>
        <dbReference type="Pfam" id="PF02875"/>
    </source>
</evidence>
<sequence>MKESLWNGKEVLSVIKGHGSDNWNASGVSIDSRTLNPGDIFFALYGKNYDGHDFIPEALDRGAEVVISNAPSKFSYEKIIFVDDVLMALTNLGIYARNRTKAMVIAVTGSSGKTTLKEMIAFGLSEYGKVYSSHSSYNNHIGVPLSLTRIPLDAQYVIIEIGMNRMGEISNLSNITKPNIAVINNVGTAHFEFFKSIEEIKKEKASITDGLLNQGHLIYNYDLITSPSFNFESLNKEIDFLTFGKNKEADFSLSNYEFNNDKCRINAKYKDQNMNFYLPFIGKHMALNCLAAASVCISLGNNPKNFLKKMGSFELIEGRGKRYICEYYGKKINIIDESYNSNPDSMSAAIQTFSSINNLDFKRKVLIVGDMLELGTLTQKAHENIASEINNSSIDFVLACGKEIKYTWEKIIDEKKGSYYSETDSLIEDLGELIRDEDLLLLKGSSSSNVHKIAKKLLSHFPVRKIA</sequence>
<evidence type="ECO:0000256" key="3">
    <source>
        <dbReference type="ARBA" id="ARBA00022618"/>
    </source>
</evidence>
<dbReference type="SUPFAM" id="SSF53244">
    <property type="entry name" value="MurD-like peptide ligases, peptide-binding domain"/>
    <property type="match status" value="1"/>
</dbReference>
<dbReference type="SUPFAM" id="SSF53623">
    <property type="entry name" value="MurD-like peptide ligases, catalytic domain"/>
    <property type="match status" value="1"/>
</dbReference>
<feature type="domain" description="Mur ligase N-terminal catalytic" evidence="11">
    <location>
        <begin position="26"/>
        <end position="74"/>
    </location>
</feature>
<evidence type="ECO:0000259" key="11">
    <source>
        <dbReference type="Pfam" id="PF01225"/>
    </source>
</evidence>
<dbReference type="Pfam" id="PF01225">
    <property type="entry name" value="Mur_ligase"/>
    <property type="match status" value="1"/>
</dbReference>
<evidence type="ECO:0000256" key="8">
    <source>
        <dbReference type="ARBA" id="ARBA00023306"/>
    </source>
</evidence>
<dbReference type="HAMAP" id="MF_02019">
    <property type="entry name" value="MurF"/>
    <property type="match status" value="1"/>
</dbReference>
<dbReference type="GO" id="GO:0051301">
    <property type="term" value="P:cell division"/>
    <property type="evidence" value="ECO:0007669"/>
    <property type="project" value="UniProtKB-KW"/>
</dbReference>